<evidence type="ECO:0000313" key="2">
    <source>
        <dbReference type="Proteomes" id="UP000052232"/>
    </source>
</evidence>
<keyword evidence="2" id="KW-1185">Reference proteome</keyword>
<dbReference type="AlphaFoldDB" id="A0A0J7XWG0"/>
<gene>
    <name evidence="1" type="ORF">V473_12655</name>
</gene>
<evidence type="ECO:0000313" key="1">
    <source>
        <dbReference type="EMBL" id="KMS55924.1"/>
    </source>
</evidence>
<reference evidence="1 2" key="1">
    <citation type="journal article" date="2015" name="G3 (Bethesda)">
        <title>Insights into Ongoing Evolution of the Hexachlorocyclohexane Catabolic Pathway from Comparative Genomics of Ten Sphingomonadaceae Strains.</title>
        <authorList>
            <person name="Pearce S.L."/>
            <person name="Oakeshott J.G."/>
            <person name="Pandey G."/>
        </authorList>
    </citation>
    <scope>NUCLEOTIDE SEQUENCE [LARGE SCALE GENOMIC DNA]</scope>
    <source>
        <strain evidence="1 2">LL01</strain>
    </source>
</reference>
<dbReference type="PATRIC" id="fig|1420583.3.peg.2337"/>
<dbReference type="STRING" id="1420583.V473_12655"/>
<sequence>MLTQQHSCTFADIGKGIDRHGSSVTIRLARFLTDDLVAFEYAVLRWRAPGRLGGAISGVANG</sequence>
<name>A0A0J7XWG0_9SPHN</name>
<protein>
    <submittedName>
        <fullName evidence="1">Uncharacterized protein</fullName>
    </submittedName>
</protein>
<organism evidence="1 2">
    <name type="scientific">Sphingobium cupriresistens LL01</name>
    <dbReference type="NCBI Taxonomy" id="1420583"/>
    <lineage>
        <taxon>Bacteria</taxon>
        <taxon>Pseudomonadati</taxon>
        <taxon>Pseudomonadota</taxon>
        <taxon>Alphaproteobacteria</taxon>
        <taxon>Sphingomonadales</taxon>
        <taxon>Sphingomonadaceae</taxon>
        <taxon>Sphingobium</taxon>
    </lineage>
</organism>
<dbReference type="EMBL" id="JACT01000002">
    <property type="protein sequence ID" value="KMS55924.1"/>
    <property type="molecule type" value="Genomic_DNA"/>
</dbReference>
<accession>A0A0J7XWG0</accession>
<proteinExistence type="predicted"/>
<comment type="caution">
    <text evidence="1">The sequence shown here is derived from an EMBL/GenBank/DDBJ whole genome shotgun (WGS) entry which is preliminary data.</text>
</comment>
<dbReference type="Proteomes" id="UP000052232">
    <property type="component" value="Unassembled WGS sequence"/>
</dbReference>